<evidence type="ECO:0000256" key="7">
    <source>
        <dbReference type="ARBA" id="ARBA00023136"/>
    </source>
</evidence>
<dbReference type="GO" id="GO:0016020">
    <property type="term" value="C:membrane"/>
    <property type="evidence" value="ECO:0007669"/>
    <property type="project" value="UniProtKB-SubCell"/>
</dbReference>
<dbReference type="GO" id="GO:0015743">
    <property type="term" value="P:malate transport"/>
    <property type="evidence" value="ECO:0007669"/>
    <property type="project" value="InterPro"/>
</dbReference>
<evidence type="ECO:0000256" key="8">
    <source>
        <dbReference type="ARBA" id="ARBA00023303"/>
    </source>
</evidence>
<dbReference type="AlphaFoldDB" id="A0A8T0TIH2"/>
<accession>A0A8T0TIH2</accession>
<evidence type="ECO:0000256" key="1">
    <source>
        <dbReference type="ARBA" id="ARBA00004141"/>
    </source>
</evidence>
<keyword evidence="12" id="KW-1185">Reference proteome</keyword>
<gene>
    <name evidence="11" type="ORF">PVAP13_4KG107000</name>
</gene>
<evidence type="ECO:0000256" key="3">
    <source>
        <dbReference type="ARBA" id="ARBA00022448"/>
    </source>
</evidence>
<evidence type="ECO:0000256" key="10">
    <source>
        <dbReference type="SAM" id="Phobius"/>
    </source>
</evidence>
<evidence type="ECO:0000256" key="9">
    <source>
        <dbReference type="SAM" id="MobiDB-lite"/>
    </source>
</evidence>
<comment type="similarity">
    <text evidence="2">Belongs to the aromatic acid exporter (TC 2.A.85) family.</text>
</comment>
<dbReference type="Pfam" id="PF11744">
    <property type="entry name" value="ALMT"/>
    <property type="match status" value="1"/>
</dbReference>
<keyword evidence="6" id="KW-0406">Ion transport</keyword>
<keyword evidence="5 10" id="KW-1133">Transmembrane helix</keyword>
<feature type="transmembrane region" description="Helical" evidence="10">
    <location>
        <begin position="232"/>
        <end position="253"/>
    </location>
</feature>
<sequence length="664" mass="70811">MAAGAAANQTAAAGDGGGGADEWRVAVHPGDGAEHENARGGGGRQRACCAPAFLAAAWLRVLSLAAAARDRAAGVARAAWRIGADDPRKVAHGFKMALALALCSVFYYVQPLYAFTGHNAMWAVLTVVVVFEYTVGGCLYKGLNRAMATVTGGGMALGVQWMASRSGKDLEPIIVSGSLFVFASAATYSRFMPTMKARFDYGVTIFILTYTLVAVGGYRVDEVAYMARHRLTTIAIGAAICFAVCALIFPVWAGKELHDQVARNMDKLAAAVESCVEDFFSESEAAGTGPARRALSERSQGYRAVLNAKASEDSLANLARWEPAHGDFGFRHPYPLYQKIGAAMRCCAYCVDALAASVGTEAQALPQVKRHLAGACAALSRHCAAVLREASGSVASMTRSARLALVMGDMNTAAQELRDELRCLAALLEDDDFSDTEHDQNTEAPAPPLIEVLPLFTAASLLLEICTRAEGVVSAVDNLATTAKFRKADDEEENALDVEAAVPPATAWSTTLTVEVPQETHAKVADHEKTEMAADQISSDGTPRDQVGELIKVLMRRRSTKKWPRGDAWVSPRPPLDFVVHAPSPRSRSMELTGHAQVAPSPRHHHRSADLAGHPPVAPSPRNRSVDSASHGPAMPSPRNRSMDFANHGPVLPSPRHRSILGMA</sequence>
<evidence type="ECO:0008006" key="13">
    <source>
        <dbReference type="Google" id="ProtNLM"/>
    </source>
</evidence>
<organism evidence="11 12">
    <name type="scientific">Panicum virgatum</name>
    <name type="common">Blackwell switchgrass</name>
    <dbReference type="NCBI Taxonomy" id="38727"/>
    <lineage>
        <taxon>Eukaryota</taxon>
        <taxon>Viridiplantae</taxon>
        <taxon>Streptophyta</taxon>
        <taxon>Embryophyta</taxon>
        <taxon>Tracheophyta</taxon>
        <taxon>Spermatophyta</taxon>
        <taxon>Magnoliopsida</taxon>
        <taxon>Liliopsida</taxon>
        <taxon>Poales</taxon>
        <taxon>Poaceae</taxon>
        <taxon>PACMAD clade</taxon>
        <taxon>Panicoideae</taxon>
        <taxon>Panicodae</taxon>
        <taxon>Paniceae</taxon>
        <taxon>Panicinae</taxon>
        <taxon>Panicum</taxon>
        <taxon>Panicum sect. Hiantes</taxon>
    </lineage>
</organism>
<evidence type="ECO:0000313" key="12">
    <source>
        <dbReference type="Proteomes" id="UP000823388"/>
    </source>
</evidence>
<keyword evidence="8" id="KW-0407">Ion channel</keyword>
<keyword evidence="7 10" id="KW-0472">Membrane</keyword>
<feature type="region of interest" description="Disordered" evidence="9">
    <location>
        <begin position="1"/>
        <end position="25"/>
    </location>
</feature>
<evidence type="ECO:0000256" key="4">
    <source>
        <dbReference type="ARBA" id="ARBA00022692"/>
    </source>
</evidence>
<feature type="transmembrane region" description="Helical" evidence="10">
    <location>
        <begin position="121"/>
        <end position="140"/>
    </location>
</feature>
<dbReference type="PANTHER" id="PTHR31086">
    <property type="entry name" value="ALUMINUM-ACTIVATED MALATE TRANSPORTER 10"/>
    <property type="match status" value="1"/>
</dbReference>
<comment type="subcellular location">
    <subcellularLocation>
        <location evidence="1">Membrane</location>
        <topology evidence="1">Multi-pass membrane protein</topology>
    </subcellularLocation>
</comment>
<protein>
    <recommendedName>
        <fullName evidence="13">Aluminum-activated malate transporter</fullName>
    </recommendedName>
</protein>
<dbReference type="GO" id="GO:0034220">
    <property type="term" value="P:monoatomic ion transmembrane transport"/>
    <property type="evidence" value="ECO:0007669"/>
    <property type="project" value="UniProtKB-KW"/>
</dbReference>
<reference evidence="11" key="1">
    <citation type="submission" date="2020-05" db="EMBL/GenBank/DDBJ databases">
        <title>WGS assembly of Panicum virgatum.</title>
        <authorList>
            <person name="Lovell J.T."/>
            <person name="Jenkins J."/>
            <person name="Shu S."/>
            <person name="Juenger T.E."/>
            <person name="Schmutz J."/>
        </authorList>
    </citation>
    <scope>NUCLEOTIDE SEQUENCE</scope>
    <source>
        <strain evidence="11">AP13</strain>
    </source>
</reference>
<dbReference type="OrthoDB" id="648047at2759"/>
<dbReference type="EMBL" id="CM029043">
    <property type="protein sequence ID" value="KAG2611682.1"/>
    <property type="molecule type" value="Genomic_DNA"/>
</dbReference>
<feature type="transmembrane region" description="Helical" evidence="10">
    <location>
        <begin position="90"/>
        <end position="109"/>
    </location>
</feature>
<feature type="region of interest" description="Disordered" evidence="9">
    <location>
        <begin position="585"/>
        <end position="664"/>
    </location>
</feature>
<evidence type="ECO:0000256" key="6">
    <source>
        <dbReference type="ARBA" id="ARBA00023065"/>
    </source>
</evidence>
<evidence type="ECO:0000256" key="2">
    <source>
        <dbReference type="ARBA" id="ARBA00007079"/>
    </source>
</evidence>
<name>A0A8T0TIH2_PANVG</name>
<evidence type="ECO:0000256" key="5">
    <source>
        <dbReference type="ARBA" id="ARBA00022989"/>
    </source>
</evidence>
<feature type="compositionally biased region" description="Low complexity" evidence="9">
    <location>
        <begin position="1"/>
        <end position="13"/>
    </location>
</feature>
<dbReference type="Proteomes" id="UP000823388">
    <property type="component" value="Chromosome 4K"/>
</dbReference>
<comment type="caution">
    <text evidence="11">The sequence shown here is derived from an EMBL/GenBank/DDBJ whole genome shotgun (WGS) entry which is preliminary data.</text>
</comment>
<feature type="transmembrane region" description="Helical" evidence="10">
    <location>
        <begin position="170"/>
        <end position="189"/>
    </location>
</feature>
<evidence type="ECO:0000313" key="11">
    <source>
        <dbReference type="EMBL" id="KAG2611682.1"/>
    </source>
</evidence>
<feature type="transmembrane region" description="Helical" evidence="10">
    <location>
        <begin position="201"/>
        <end position="220"/>
    </location>
</feature>
<dbReference type="InterPro" id="IPR020966">
    <property type="entry name" value="ALMT"/>
</dbReference>
<keyword evidence="4 10" id="KW-0812">Transmembrane</keyword>
<keyword evidence="3" id="KW-0813">Transport</keyword>
<proteinExistence type="inferred from homology"/>
<feature type="compositionally biased region" description="Basic residues" evidence="9">
    <location>
        <begin position="655"/>
        <end position="664"/>
    </location>
</feature>